<dbReference type="PANTHER" id="PTHR30511:SF0">
    <property type="entry name" value="ALANINE RACEMASE, CATABOLIC-RELATED"/>
    <property type="match status" value="1"/>
</dbReference>
<gene>
    <name evidence="5" type="ORF">N9R04_02245</name>
</gene>
<dbReference type="PANTHER" id="PTHR30511">
    <property type="entry name" value="ALANINE RACEMASE"/>
    <property type="match status" value="1"/>
</dbReference>
<dbReference type="PRINTS" id="PR00992">
    <property type="entry name" value="ALARACEMASE"/>
</dbReference>
<feature type="domain" description="Alanine racemase C-terminal" evidence="4">
    <location>
        <begin position="234"/>
        <end position="356"/>
    </location>
</feature>
<protein>
    <submittedName>
        <fullName evidence="5">Alanine racemase</fullName>
        <ecNumber evidence="5">5.1.1.1</ecNumber>
    </submittedName>
</protein>
<evidence type="ECO:0000256" key="1">
    <source>
        <dbReference type="ARBA" id="ARBA00001933"/>
    </source>
</evidence>
<dbReference type="Gene3D" id="3.20.20.10">
    <property type="entry name" value="Alanine racemase"/>
    <property type="match status" value="1"/>
</dbReference>
<keyword evidence="3 5" id="KW-0413">Isomerase</keyword>
<dbReference type="SUPFAM" id="SSF50621">
    <property type="entry name" value="Alanine racemase C-terminal domain-like"/>
    <property type="match status" value="1"/>
</dbReference>
<dbReference type="SUPFAM" id="SSF51419">
    <property type="entry name" value="PLP-binding barrel"/>
    <property type="match status" value="1"/>
</dbReference>
<dbReference type="InterPro" id="IPR011079">
    <property type="entry name" value="Ala_racemase_C"/>
</dbReference>
<evidence type="ECO:0000313" key="5">
    <source>
        <dbReference type="EMBL" id="MCU5745543.1"/>
    </source>
</evidence>
<dbReference type="RefSeq" id="WP_262854882.1">
    <property type="nucleotide sequence ID" value="NZ_JAOPKZ010000003.1"/>
</dbReference>
<dbReference type="GO" id="GO:0008784">
    <property type="term" value="F:alanine racemase activity"/>
    <property type="evidence" value="ECO:0007669"/>
    <property type="project" value="UniProtKB-EC"/>
</dbReference>
<comment type="cofactor">
    <cofactor evidence="1">
        <name>pyridoxal 5'-phosphate</name>
        <dbReference type="ChEBI" id="CHEBI:597326"/>
    </cofactor>
</comment>
<evidence type="ECO:0000256" key="2">
    <source>
        <dbReference type="ARBA" id="ARBA00022898"/>
    </source>
</evidence>
<keyword evidence="6" id="KW-1185">Reference proteome</keyword>
<dbReference type="SMART" id="SM01005">
    <property type="entry name" value="Ala_racemase_C"/>
    <property type="match status" value="1"/>
</dbReference>
<sequence>MTAVWSLDRETFIKNARTVKGHNPLMAVVKNNAYHYGLDFAVKAFQEAGIQHFSTTSLHEAKRIRELCPEATIFLMNAVYDFDAVREYRIQMTLPSLEYYYRYKNDLQGIQVHIEYENLLHRSGFRTLDAIREMLIDHANNSKEKMIITGLWTHFGYADEFEVEEYNIERQAWISIVEELLSEGYHFGMIHAQNSASYYREDGLLPYHTHARIGIALYGSRPYNFLDEEKITQSLTVKAQVIQVREVNKGDYCGYSFAFQAQHDHTLLAVVDIGYGDGLLKSRAQHEALINGKRYPIRALMMSHMFVEVDESVNAEDEVILYNNDIRVDEFTFKGVGANSEQLSALNHHSLIKEIR</sequence>
<evidence type="ECO:0000259" key="4">
    <source>
        <dbReference type="SMART" id="SM01005"/>
    </source>
</evidence>
<dbReference type="InterPro" id="IPR000821">
    <property type="entry name" value="Ala_racemase"/>
</dbReference>
<dbReference type="EC" id="5.1.1.1" evidence="5"/>
<evidence type="ECO:0000313" key="6">
    <source>
        <dbReference type="Proteomes" id="UP001209553"/>
    </source>
</evidence>
<dbReference type="InterPro" id="IPR001608">
    <property type="entry name" value="Ala_racemase_N"/>
</dbReference>
<keyword evidence="2" id="KW-0663">Pyridoxal phosphate</keyword>
<dbReference type="Gene3D" id="2.40.37.10">
    <property type="entry name" value="Lyase, Ornithine Decarboxylase, Chain A, domain 1"/>
    <property type="match status" value="1"/>
</dbReference>
<organism evidence="5 6">
    <name type="scientific">Staphylococcus marylandisciuri</name>
    <dbReference type="NCBI Taxonomy" id="2981529"/>
    <lineage>
        <taxon>Bacteria</taxon>
        <taxon>Bacillati</taxon>
        <taxon>Bacillota</taxon>
        <taxon>Bacilli</taxon>
        <taxon>Bacillales</taxon>
        <taxon>Staphylococcaceae</taxon>
        <taxon>Staphylococcus</taxon>
    </lineage>
</organism>
<dbReference type="EMBL" id="JAOPKZ010000003">
    <property type="protein sequence ID" value="MCU5745543.1"/>
    <property type="molecule type" value="Genomic_DNA"/>
</dbReference>
<reference evidence="5 6" key="1">
    <citation type="journal article" date="2023" name="Int. J. Syst. Evol. Microbiol.">
        <title>Streptococcus sciuri sp. nov., Staphylococcus marylandisciuri sp. nov. and Staphylococcus americanisciuri sp. nov., isolated from faeces of eastern grey squirrel (Sciurus carolinensis).</title>
        <authorList>
            <person name="Volokhov D.V."/>
            <person name="Zagorodnyaya T.A."/>
            <person name="Furtak V.A."/>
            <person name="Nattanmai G."/>
            <person name="Randall L."/>
            <person name="Jose S."/>
            <person name="Gao Y."/>
            <person name="Eisenberg T."/>
            <person name="Delmonte P."/>
            <person name="Blom J."/>
            <person name="Mitchell K.K."/>
        </authorList>
    </citation>
    <scope>NUCLEOTIDE SEQUENCE [LARGE SCALE GENOMIC DNA]</scope>
    <source>
        <strain evidence="5 6">SQ8-PEA</strain>
    </source>
</reference>
<dbReference type="Pfam" id="PF01168">
    <property type="entry name" value="Ala_racemase_N"/>
    <property type="match status" value="1"/>
</dbReference>
<accession>A0ABT2QNJ1</accession>
<name>A0ABT2QNJ1_9STAP</name>
<proteinExistence type="predicted"/>
<evidence type="ECO:0000256" key="3">
    <source>
        <dbReference type="ARBA" id="ARBA00023235"/>
    </source>
</evidence>
<dbReference type="InterPro" id="IPR029066">
    <property type="entry name" value="PLP-binding_barrel"/>
</dbReference>
<dbReference type="Pfam" id="PF00842">
    <property type="entry name" value="Ala_racemase_C"/>
    <property type="match status" value="1"/>
</dbReference>
<dbReference type="InterPro" id="IPR009006">
    <property type="entry name" value="Ala_racemase/Decarboxylase_C"/>
</dbReference>
<dbReference type="Proteomes" id="UP001209553">
    <property type="component" value="Unassembled WGS sequence"/>
</dbReference>
<comment type="caution">
    <text evidence="5">The sequence shown here is derived from an EMBL/GenBank/DDBJ whole genome shotgun (WGS) entry which is preliminary data.</text>
</comment>